<dbReference type="FunFam" id="2.60.120.260:FF:000050">
    <property type="entry name" value="Beta-galactosidase"/>
    <property type="match status" value="1"/>
</dbReference>
<evidence type="ECO:0000256" key="12">
    <source>
        <dbReference type="RuleBase" id="RU003679"/>
    </source>
</evidence>
<keyword evidence="6" id="KW-0964">Secreted</keyword>
<evidence type="ECO:0000256" key="1">
    <source>
        <dbReference type="ARBA" id="ARBA00001412"/>
    </source>
</evidence>
<evidence type="ECO:0000313" key="16">
    <source>
        <dbReference type="Proteomes" id="UP000836841"/>
    </source>
</evidence>
<dbReference type="GO" id="GO:0004565">
    <property type="term" value="F:beta-galactosidase activity"/>
    <property type="evidence" value="ECO:0007669"/>
    <property type="project" value="UniProtKB-EC"/>
</dbReference>
<dbReference type="CDD" id="cd22842">
    <property type="entry name" value="Gal_Rha_Lectin_BGal"/>
    <property type="match status" value="1"/>
</dbReference>
<evidence type="ECO:0000256" key="10">
    <source>
        <dbReference type="ARBA" id="ARBA00023295"/>
    </source>
</evidence>
<evidence type="ECO:0000256" key="8">
    <source>
        <dbReference type="ARBA" id="ARBA00022801"/>
    </source>
</evidence>
<keyword evidence="8 11" id="KW-0378">Hydrolase</keyword>
<protein>
    <recommendedName>
        <fullName evidence="4 11">Beta-galactosidase</fullName>
        <ecNumber evidence="4 11">3.2.1.23</ecNumber>
    </recommendedName>
</protein>
<dbReference type="InterPro" id="IPR043159">
    <property type="entry name" value="Lectin_gal-bd_sf"/>
</dbReference>
<dbReference type="AlphaFoldDB" id="A0AAU9SKX4"/>
<keyword evidence="5" id="KW-0052">Apoplast</keyword>
<dbReference type="PROSITE" id="PS01182">
    <property type="entry name" value="GLYCOSYL_HYDROL_F35"/>
    <property type="match status" value="1"/>
</dbReference>
<evidence type="ECO:0000256" key="7">
    <source>
        <dbReference type="ARBA" id="ARBA00022729"/>
    </source>
</evidence>
<evidence type="ECO:0000256" key="6">
    <source>
        <dbReference type="ARBA" id="ARBA00022525"/>
    </source>
</evidence>
<dbReference type="Pfam" id="PF21467">
    <property type="entry name" value="BetaGal_gal-bd"/>
    <property type="match status" value="1"/>
</dbReference>
<dbReference type="PRINTS" id="PR00742">
    <property type="entry name" value="GLHYDRLASE35"/>
</dbReference>
<evidence type="ECO:0000256" key="4">
    <source>
        <dbReference type="ARBA" id="ARBA00012756"/>
    </source>
</evidence>
<evidence type="ECO:0000256" key="13">
    <source>
        <dbReference type="SAM" id="SignalP"/>
    </source>
</evidence>
<dbReference type="GO" id="GO:0030246">
    <property type="term" value="F:carbohydrate binding"/>
    <property type="evidence" value="ECO:0007669"/>
    <property type="project" value="InterPro"/>
</dbReference>
<dbReference type="InterPro" id="IPR019801">
    <property type="entry name" value="Glyco_hydro_35_CS"/>
</dbReference>
<dbReference type="SUPFAM" id="SSF49785">
    <property type="entry name" value="Galactose-binding domain-like"/>
    <property type="match status" value="2"/>
</dbReference>
<evidence type="ECO:0000313" key="15">
    <source>
        <dbReference type="EMBL" id="CAH2067723.1"/>
    </source>
</evidence>
<evidence type="ECO:0000256" key="9">
    <source>
        <dbReference type="ARBA" id="ARBA00023180"/>
    </source>
</evidence>
<keyword evidence="16" id="KW-1185">Reference proteome</keyword>
<keyword evidence="9" id="KW-0325">Glycoprotein</keyword>
<dbReference type="FunFam" id="3.20.20.80:FF:000006">
    <property type="entry name" value="Beta-galactosidase"/>
    <property type="match status" value="1"/>
</dbReference>
<dbReference type="InterPro" id="IPR001944">
    <property type="entry name" value="Glycoside_Hdrlase_35"/>
</dbReference>
<dbReference type="FunFam" id="2.60.120.260:FF:000142">
    <property type="entry name" value="Beta-galactosidase"/>
    <property type="match status" value="1"/>
</dbReference>
<comment type="similarity">
    <text evidence="3 12">Belongs to the glycosyl hydrolase 35 family.</text>
</comment>
<name>A0AAU9SKX4_THLAR</name>
<dbReference type="PROSITE" id="PS50228">
    <property type="entry name" value="SUEL_LECTIN"/>
    <property type="match status" value="1"/>
</dbReference>
<evidence type="ECO:0000256" key="11">
    <source>
        <dbReference type="RuleBase" id="RU000675"/>
    </source>
</evidence>
<dbReference type="FunFam" id="2.60.120.740:FF:000002">
    <property type="entry name" value="Beta-galactosidase"/>
    <property type="match status" value="1"/>
</dbReference>
<organism evidence="15 16">
    <name type="scientific">Thlaspi arvense</name>
    <name type="common">Field penny-cress</name>
    <dbReference type="NCBI Taxonomy" id="13288"/>
    <lineage>
        <taxon>Eukaryota</taxon>
        <taxon>Viridiplantae</taxon>
        <taxon>Streptophyta</taxon>
        <taxon>Embryophyta</taxon>
        <taxon>Tracheophyta</taxon>
        <taxon>Spermatophyta</taxon>
        <taxon>Magnoliopsida</taxon>
        <taxon>eudicotyledons</taxon>
        <taxon>Gunneridae</taxon>
        <taxon>Pentapetalae</taxon>
        <taxon>rosids</taxon>
        <taxon>malvids</taxon>
        <taxon>Brassicales</taxon>
        <taxon>Brassicaceae</taxon>
        <taxon>Thlaspideae</taxon>
        <taxon>Thlaspi</taxon>
    </lineage>
</organism>
<feature type="domain" description="SUEL-type lectin" evidence="14">
    <location>
        <begin position="770"/>
        <end position="856"/>
    </location>
</feature>
<dbReference type="Gene3D" id="3.20.20.80">
    <property type="entry name" value="Glycosidases"/>
    <property type="match status" value="1"/>
</dbReference>
<evidence type="ECO:0000259" key="14">
    <source>
        <dbReference type="PROSITE" id="PS50228"/>
    </source>
</evidence>
<keyword evidence="7 13" id="KW-0732">Signal</keyword>
<feature type="signal peptide" evidence="13">
    <location>
        <begin position="1"/>
        <end position="22"/>
    </location>
</feature>
<evidence type="ECO:0000256" key="5">
    <source>
        <dbReference type="ARBA" id="ARBA00022523"/>
    </source>
</evidence>
<comment type="subcellular location">
    <subcellularLocation>
        <location evidence="2">Secreted</location>
        <location evidence="2">Extracellular space</location>
        <location evidence="2">Apoplast</location>
    </subcellularLocation>
</comment>
<evidence type="ECO:0000256" key="2">
    <source>
        <dbReference type="ARBA" id="ARBA00004271"/>
    </source>
</evidence>
<proteinExistence type="inferred from homology"/>
<dbReference type="EMBL" id="OU466861">
    <property type="protein sequence ID" value="CAH2067723.1"/>
    <property type="molecule type" value="Genomic_DNA"/>
</dbReference>
<dbReference type="GO" id="GO:0005975">
    <property type="term" value="P:carbohydrate metabolic process"/>
    <property type="evidence" value="ECO:0007669"/>
    <property type="project" value="InterPro"/>
</dbReference>
<sequence>MESFRYSLAMFILMAVIGAGDAANVTYDGRSLIIDGQHKILFSGSIHYPRSTPQMWRSLIAKAKSGGIDVIDTYVFWNIHEPQQGQFDFSGRHDIVRFIKEIQSQGLYVCLRIGPFIQGEWSYGGLPFWLHNVQGIVFRTDNEPFKYHMKRYAQMIVKLMKSENLYASQGGPIILSQIENEYGMVARAFRQEGKSYIKWAAKLAVELETGVPWVMCKQDDAPDPLINACNGRQCGETFRGPNSPTKPAIWTENWTSFYQTYGEEPLARSAEDIAFQVALFIAKNGSFVNYYMFHGGTNFGRNASQFVATSYYDQAPLDEYGLLRQPKWGHLKELHAAVKLCERPLLSGLRTTISLGKLQTAFVFGKNADQCAALLVNQDKNDSTVKFLNSSYLLSPKSISVLPDCKNVAFNTAKVNAQYNTRTREPRQNLSSPHMWEVFTETVPSFSETSIRSESLLEHMNTTQDTSDYMWQIFRFQQLEPASSILKVNHIGHVLHAFLNGIFIGSMHGAFKAQRFSLEKNVSLINGTNSIALLSVMVGLPVSLNLFFWTCIIFAPNRGTSTGVSVASIKSPSQGVSLWITEFRSTSRKESWGITERKDLEWKTCTVLQQIYLGVGLHGEQVHVYTDPGAAKVQWKQYRDYKTQPLTWYKASFDTPEGKYPVALNLGSMGKGEAWVNGQSIGRYWVSFHTSKGNPSQRWYHIPRSFLKPKRNLLVIMEEERAVNPLGITIDTVSATEVCGHVSSSHPPPVVSWKRKRHSRNERRHVKHQYDRRPKVQLQCSHGKKISKVLFASFGTPNGNCWSYSLGKCHSPKSLAVVQKACLSKSRCSVPVWSKTFGGDSCPHTVKSLLVHAQCS</sequence>
<dbReference type="InterPro" id="IPR017853">
    <property type="entry name" value="GH"/>
</dbReference>
<evidence type="ECO:0000256" key="3">
    <source>
        <dbReference type="ARBA" id="ARBA00009809"/>
    </source>
</evidence>
<feature type="chain" id="PRO_5043505027" description="Beta-galactosidase" evidence="13">
    <location>
        <begin position="23"/>
        <end position="856"/>
    </location>
</feature>
<dbReference type="PANTHER" id="PTHR23421">
    <property type="entry name" value="BETA-GALACTOSIDASE RELATED"/>
    <property type="match status" value="1"/>
</dbReference>
<gene>
    <name evidence="15" type="ORF">TAV2_LOCUS16983</name>
</gene>
<dbReference type="InterPro" id="IPR041392">
    <property type="entry name" value="GHD"/>
</dbReference>
<dbReference type="EC" id="3.2.1.23" evidence="4 11"/>
<dbReference type="GO" id="GO:0048046">
    <property type="term" value="C:apoplast"/>
    <property type="evidence" value="ECO:0007669"/>
    <property type="project" value="UniProtKB-SubCell"/>
</dbReference>
<dbReference type="InterPro" id="IPR048913">
    <property type="entry name" value="BetaGal_gal-bd"/>
</dbReference>
<keyword evidence="10 11" id="KW-0326">Glycosidase</keyword>
<dbReference type="Pfam" id="PF02140">
    <property type="entry name" value="SUEL_Lectin"/>
    <property type="match status" value="1"/>
</dbReference>
<dbReference type="InterPro" id="IPR008979">
    <property type="entry name" value="Galactose-bd-like_sf"/>
</dbReference>
<dbReference type="Pfam" id="PF01301">
    <property type="entry name" value="Glyco_hydro_35"/>
    <property type="match status" value="1"/>
</dbReference>
<comment type="catalytic activity">
    <reaction evidence="1 11">
        <text>Hydrolysis of terminal non-reducing beta-D-galactose residues in beta-D-galactosides.</text>
        <dbReference type="EC" id="3.2.1.23"/>
    </reaction>
</comment>
<accession>A0AAU9SKX4</accession>
<dbReference type="InterPro" id="IPR031330">
    <property type="entry name" value="Gly_Hdrlase_35_cat"/>
</dbReference>
<dbReference type="Pfam" id="PF17834">
    <property type="entry name" value="GHD"/>
    <property type="match status" value="1"/>
</dbReference>
<dbReference type="SUPFAM" id="SSF51445">
    <property type="entry name" value="(Trans)glycosidases"/>
    <property type="match status" value="1"/>
</dbReference>
<dbReference type="Proteomes" id="UP000836841">
    <property type="component" value="Chromosome 5"/>
</dbReference>
<dbReference type="Gene3D" id="2.60.120.260">
    <property type="entry name" value="Galactose-binding domain-like"/>
    <property type="match status" value="1"/>
</dbReference>
<reference evidence="15 16" key="1">
    <citation type="submission" date="2022-03" db="EMBL/GenBank/DDBJ databases">
        <authorList>
            <person name="Nunn A."/>
            <person name="Chopra R."/>
            <person name="Nunn A."/>
            <person name="Contreras Garrido A."/>
        </authorList>
    </citation>
    <scope>NUCLEOTIDE SEQUENCE [LARGE SCALE GENOMIC DNA]</scope>
</reference>
<dbReference type="InterPro" id="IPR000922">
    <property type="entry name" value="Lectin_gal-bd_dom"/>
</dbReference>
<dbReference type="Gene3D" id="2.60.120.740">
    <property type="match status" value="1"/>
</dbReference>